<dbReference type="AlphaFoldDB" id="A0A4R5VHB9"/>
<evidence type="ECO:0000313" key="2">
    <source>
        <dbReference type="EMBL" id="TDK53718.1"/>
    </source>
</evidence>
<dbReference type="Proteomes" id="UP000295132">
    <property type="component" value="Unassembled WGS sequence"/>
</dbReference>
<comment type="caution">
    <text evidence="2">The sequence shown here is derived from an EMBL/GenBank/DDBJ whole genome shotgun (WGS) entry which is preliminary data.</text>
</comment>
<protein>
    <submittedName>
        <fullName evidence="2">Uncharacterized protein</fullName>
    </submittedName>
</protein>
<feature type="transmembrane region" description="Helical" evidence="1">
    <location>
        <begin position="41"/>
        <end position="60"/>
    </location>
</feature>
<proteinExistence type="predicted"/>
<dbReference type="EMBL" id="SMYO01000064">
    <property type="protein sequence ID" value="TDK53718.1"/>
    <property type="molecule type" value="Genomic_DNA"/>
</dbReference>
<keyword evidence="1" id="KW-1133">Transmembrane helix</keyword>
<organism evidence="2 3">
    <name type="scientific">Bacillus salipaludis</name>
    <dbReference type="NCBI Taxonomy" id="2547811"/>
    <lineage>
        <taxon>Bacteria</taxon>
        <taxon>Bacillati</taxon>
        <taxon>Bacillota</taxon>
        <taxon>Bacilli</taxon>
        <taxon>Bacillales</taxon>
        <taxon>Bacillaceae</taxon>
        <taxon>Bacillus</taxon>
    </lineage>
</organism>
<keyword evidence="1" id="KW-0472">Membrane</keyword>
<sequence length="105" mass="12343">MTFKKYMIAAFIAAILSIVIRSILRANGIHNFLNQNSTGQILLYLVILHCVIYSLRDGLINKNYINEFSRDCEALYLNYRVQELKKMEIDATIFLFGYKRVRLFK</sequence>
<evidence type="ECO:0000256" key="1">
    <source>
        <dbReference type="SAM" id="Phobius"/>
    </source>
</evidence>
<accession>A0A4R5VHB9</accession>
<reference evidence="2 3" key="1">
    <citation type="submission" date="2019-03" db="EMBL/GenBank/DDBJ databases">
        <title>Bacillus niacini sp. nov. a Nicotinate-Metabolizing Mesophile Isolated from Soil.</title>
        <authorList>
            <person name="Zhang G."/>
        </authorList>
    </citation>
    <scope>NUCLEOTIDE SEQUENCE [LARGE SCALE GENOMIC DNA]</scope>
    <source>
        <strain evidence="2 3">WN066</strain>
    </source>
</reference>
<gene>
    <name evidence="2" type="ORF">E2K98_30105</name>
</gene>
<dbReference type="RefSeq" id="WP_133340633.1">
    <property type="nucleotide sequence ID" value="NZ_SMYO01000064.1"/>
</dbReference>
<evidence type="ECO:0000313" key="3">
    <source>
        <dbReference type="Proteomes" id="UP000295132"/>
    </source>
</evidence>
<name>A0A4R5VHB9_9BACI</name>
<keyword evidence="1" id="KW-0812">Transmembrane</keyword>